<dbReference type="PROSITE" id="PS50987">
    <property type="entry name" value="HTH_ARSR_2"/>
    <property type="match status" value="1"/>
</dbReference>
<feature type="domain" description="HTH arsR-type" evidence="1">
    <location>
        <begin position="1"/>
        <end position="92"/>
    </location>
</feature>
<reference evidence="3" key="1">
    <citation type="journal article" date="2019" name="Int. J. Syst. Evol. Microbiol.">
        <title>The Global Catalogue of Microorganisms (GCM) 10K type strain sequencing project: providing services to taxonomists for standard genome sequencing and annotation.</title>
        <authorList>
            <consortium name="The Broad Institute Genomics Platform"/>
            <consortium name="The Broad Institute Genome Sequencing Center for Infectious Disease"/>
            <person name="Wu L."/>
            <person name="Ma J."/>
        </authorList>
    </citation>
    <scope>NUCLEOTIDE SEQUENCE [LARGE SCALE GENOMIC DNA]</scope>
    <source>
        <strain evidence="3">KCTC 52232</strain>
    </source>
</reference>
<dbReference type="SUPFAM" id="SSF46785">
    <property type="entry name" value="Winged helix' DNA-binding domain"/>
    <property type="match status" value="1"/>
</dbReference>
<protein>
    <submittedName>
        <fullName evidence="2">ArsR/SmtB family transcription factor</fullName>
    </submittedName>
</protein>
<dbReference type="EMBL" id="JBHUON010000012">
    <property type="protein sequence ID" value="MFD2865293.1"/>
    <property type="molecule type" value="Genomic_DNA"/>
</dbReference>
<dbReference type="RefSeq" id="WP_377127366.1">
    <property type="nucleotide sequence ID" value="NZ_JBHUHN010000001.1"/>
</dbReference>
<accession>A0ABW5XRC4</accession>
<dbReference type="PANTHER" id="PTHR38600:SF2">
    <property type="entry name" value="SLL0088 PROTEIN"/>
    <property type="match status" value="1"/>
</dbReference>
<dbReference type="Proteomes" id="UP001597601">
    <property type="component" value="Unassembled WGS sequence"/>
</dbReference>
<dbReference type="PRINTS" id="PR00778">
    <property type="entry name" value="HTHARSR"/>
</dbReference>
<dbReference type="Gene3D" id="1.10.10.10">
    <property type="entry name" value="Winged helix-like DNA-binding domain superfamily/Winged helix DNA-binding domain"/>
    <property type="match status" value="1"/>
</dbReference>
<dbReference type="PANTHER" id="PTHR38600">
    <property type="entry name" value="TRANSCRIPTIONAL REGULATORY PROTEIN"/>
    <property type="match status" value="1"/>
</dbReference>
<gene>
    <name evidence="2" type="ORF">ACFSYC_11400</name>
</gene>
<name>A0ABW5XRC4_9SPHI</name>
<comment type="caution">
    <text evidence="2">The sequence shown here is derived from an EMBL/GenBank/DDBJ whole genome shotgun (WGS) entry which is preliminary data.</text>
</comment>
<evidence type="ECO:0000259" key="1">
    <source>
        <dbReference type="PROSITE" id="PS50987"/>
    </source>
</evidence>
<dbReference type="SMART" id="SM00418">
    <property type="entry name" value="HTH_ARSR"/>
    <property type="match status" value="1"/>
</dbReference>
<dbReference type="InterPro" id="IPR036388">
    <property type="entry name" value="WH-like_DNA-bd_sf"/>
</dbReference>
<sequence>MAAEARRDVFQAIADPTRREILGMIAFEPMNLNAIADKFDISRPAVSNHIKILTQCGMVVIKQQGRERYCEAKLDALGDVSTWIDQYRQLWMERFDSLDKYINKIQHKNQPK</sequence>
<dbReference type="InterPro" id="IPR036390">
    <property type="entry name" value="WH_DNA-bd_sf"/>
</dbReference>
<proteinExistence type="predicted"/>
<dbReference type="InterPro" id="IPR001845">
    <property type="entry name" value="HTH_ArsR_DNA-bd_dom"/>
</dbReference>
<dbReference type="NCBIfam" id="NF033788">
    <property type="entry name" value="HTH_metalloreg"/>
    <property type="match status" value="1"/>
</dbReference>
<evidence type="ECO:0000313" key="2">
    <source>
        <dbReference type="EMBL" id="MFD2865293.1"/>
    </source>
</evidence>
<dbReference type="Pfam" id="PF12840">
    <property type="entry name" value="HTH_20"/>
    <property type="match status" value="1"/>
</dbReference>
<dbReference type="InterPro" id="IPR011991">
    <property type="entry name" value="ArsR-like_HTH"/>
</dbReference>
<keyword evidence="3" id="KW-1185">Reference proteome</keyword>
<organism evidence="2 3">
    <name type="scientific">Mucilaginibacter antarcticus</name>
    <dbReference type="NCBI Taxonomy" id="1855725"/>
    <lineage>
        <taxon>Bacteria</taxon>
        <taxon>Pseudomonadati</taxon>
        <taxon>Bacteroidota</taxon>
        <taxon>Sphingobacteriia</taxon>
        <taxon>Sphingobacteriales</taxon>
        <taxon>Sphingobacteriaceae</taxon>
        <taxon>Mucilaginibacter</taxon>
    </lineage>
</organism>
<dbReference type="CDD" id="cd00090">
    <property type="entry name" value="HTH_ARSR"/>
    <property type="match status" value="1"/>
</dbReference>
<evidence type="ECO:0000313" key="3">
    <source>
        <dbReference type="Proteomes" id="UP001597601"/>
    </source>
</evidence>